<dbReference type="EMBL" id="CP006604">
    <property type="protein sequence ID" value="AHA28009.1"/>
    <property type="molecule type" value="Genomic_DNA"/>
</dbReference>
<dbReference type="RefSeq" id="WP_007557595.1">
    <property type="nucleotide sequence ID" value="NC_022793.1"/>
</dbReference>
<evidence type="ECO:0000313" key="1">
    <source>
        <dbReference type="EMBL" id="AHA28009.1"/>
    </source>
</evidence>
<evidence type="ECO:0008006" key="3">
    <source>
        <dbReference type="Google" id="ProtNLM"/>
    </source>
</evidence>
<sequence length="60" mass="6453">MKIKNTLIATTLISGLLAGCNLLESETTDVVTTSTNKCKCKGDFETCDECKVDIDGLPQE</sequence>
<name>U6B4L3_9HYPH</name>
<proteinExistence type="predicted"/>
<dbReference type="PATRIC" id="fig|1261131.3.peg.632"/>
<dbReference type="Proteomes" id="UP000017862">
    <property type="component" value="Chromosome"/>
</dbReference>
<protein>
    <recommendedName>
        <fullName evidence="3">Membrane lipoprotein</fullName>
    </recommendedName>
</protein>
<keyword evidence="2" id="KW-1185">Reference proteome</keyword>
<dbReference type="HOGENOM" id="CLU_2932664_0_0_5"/>
<organism evidence="1 2">
    <name type="scientific">Candidatus Liberibacter americanus str. Sao Paulo</name>
    <dbReference type="NCBI Taxonomy" id="1261131"/>
    <lineage>
        <taxon>Bacteria</taxon>
        <taxon>Pseudomonadati</taxon>
        <taxon>Pseudomonadota</taxon>
        <taxon>Alphaproteobacteria</taxon>
        <taxon>Hyphomicrobiales</taxon>
        <taxon>Rhizobiaceae</taxon>
        <taxon>Liberibacter</taxon>
    </lineage>
</organism>
<accession>U6B4L3</accession>
<dbReference type="AlphaFoldDB" id="U6B4L3"/>
<evidence type="ECO:0000313" key="2">
    <source>
        <dbReference type="Proteomes" id="UP000017862"/>
    </source>
</evidence>
<dbReference type="KEGG" id="lar:lam_663"/>
<dbReference type="PROSITE" id="PS51257">
    <property type="entry name" value="PROKAR_LIPOPROTEIN"/>
    <property type="match status" value="1"/>
</dbReference>
<gene>
    <name evidence="1" type="ORF">lam_663</name>
</gene>
<dbReference type="STRING" id="1261131.lam_663"/>
<reference evidence="1 2" key="1">
    <citation type="journal article" date="2014" name="Mol. Plant Microbe Interact.">
        <title>The complete genome sequence of Candidatus Liberibacter americanus, associated with citrus Huanglongbing.</title>
        <authorList>
            <person name="Wulff N.A."/>
            <person name="Zhang S."/>
            <person name="Setubal J.C."/>
            <person name="Almeida N.F."/>
            <person name="Martins E.C."/>
            <person name="Harakava R."/>
            <person name="Kumar D."/>
            <person name="Rangel L.T."/>
            <person name="Foissac X."/>
            <person name="Bove J."/>
            <person name="Gabriel D.W."/>
        </authorList>
    </citation>
    <scope>NUCLEOTIDE SEQUENCE [LARGE SCALE GENOMIC DNA]</scope>
    <source>
        <strain evidence="1 2">Sao Paulo</strain>
    </source>
</reference>